<dbReference type="Gene3D" id="3.30.40.10">
    <property type="entry name" value="Zinc/RING finger domain, C3HC4 (zinc finger)"/>
    <property type="match status" value="1"/>
</dbReference>
<dbReference type="AlphaFoldDB" id="A0A0G4EQJ1"/>
<proteinExistence type="predicted"/>
<dbReference type="SUPFAM" id="SSF57850">
    <property type="entry name" value="RING/U-box"/>
    <property type="match status" value="1"/>
</dbReference>
<evidence type="ECO:0008006" key="3">
    <source>
        <dbReference type="Google" id="ProtNLM"/>
    </source>
</evidence>
<name>A0A0G4EQJ1_VITBC</name>
<dbReference type="EMBL" id="CDMY01000287">
    <property type="protein sequence ID" value="CEL99737.1"/>
    <property type="molecule type" value="Genomic_DNA"/>
</dbReference>
<dbReference type="Proteomes" id="UP000041254">
    <property type="component" value="Unassembled WGS sequence"/>
</dbReference>
<dbReference type="PhylomeDB" id="A0A0G4EQJ1"/>
<sequence length="342" mass="37540">MRAYNGDLKRRSPGMREELLGEICSRSTPRWRPESRNALCARNPIYGHSFCAGCIHEIMTREAVYRQDPVGHRVCPCPICRVVTPELYVKDNYMGREAVFQQWELVHATTPSAMGGGQTIRDQITRAERQVGDLYFDTASKRSLAPLPAVCASTSLSVSQYYGLLHLFGDSKIKLVSLYRSSIHGNSYGDLLFRVGNKKGLVFIIHKEQTIFGCSIGGGLQLPGGTFGGHRYASDVWHFSLAGHYTRPTKIEMPRADQFVFTTGTVKNVASAANVVIGVHLSLGDGGVGNPPAGSICECRQYTCKHNLPDGYRGERDRDGDAVLGGAIAFTATEIEVLHVTK</sequence>
<reference evidence="1 2" key="1">
    <citation type="submission" date="2014-11" db="EMBL/GenBank/DDBJ databases">
        <authorList>
            <person name="Zhu J."/>
            <person name="Qi W."/>
            <person name="Song R."/>
        </authorList>
    </citation>
    <scope>NUCLEOTIDE SEQUENCE [LARGE SCALE GENOMIC DNA]</scope>
</reference>
<protein>
    <recommendedName>
        <fullName evidence="3">TLDc domain-containing protein</fullName>
    </recommendedName>
</protein>
<accession>A0A0G4EQJ1</accession>
<organism evidence="1 2">
    <name type="scientific">Vitrella brassicaformis (strain CCMP3155)</name>
    <dbReference type="NCBI Taxonomy" id="1169540"/>
    <lineage>
        <taxon>Eukaryota</taxon>
        <taxon>Sar</taxon>
        <taxon>Alveolata</taxon>
        <taxon>Colpodellida</taxon>
        <taxon>Vitrellaceae</taxon>
        <taxon>Vitrella</taxon>
    </lineage>
</organism>
<gene>
    <name evidence="1" type="ORF">Vbra_8045</name>
</gene>
<evidence type="ECO:0000313" key="2">
    <source>
        <dbReference type="Proteomes" id="UP000041254"/>
    </source>
</evidence>
<dbReference type="VEuPathDB" id="CryptoDB:Vbra_8045"/>
<evidence type="ECO:0000313" key="1">
    <source>
        <dbReference type="EMBL" id="CEL99737.1"/>
    </source>
</evidence>
<dbReference type="InParanoid" id="A0A0G4EQJ1"/>
<keyword evidence="2" id="KW-1185">Reference proteome</keyword>
<dbReference type="InterPro" id="IPR013083">
    <property type="entry name" value="Znf_RING/FYVE/PHD"/>
</dbReference>